<dbReference type="PANTHER" id="PTHR21225:SF12">
    <property type="entry name" value="PHOSPHO-2-DEHYDRO-3-DEOXYHEPTONATE ALDOLASE, TYROSINE-INHIBITED"/>
    <property type="match status" value="1"/>
</dbReference>
<organism evidence="10 12">
    <name type="scientific">Mycobacterium celatum</name>
    <dbReference type="NCBI Taxonomy" id="28045"/>
    <lineage>
        <taxon>Bacteria</taxon>
        <taxon>Bacillati</taxon>
        <taxon>Actinomycetota</taxon>
        <taxon>Actinomycetes</taxon>
        <taxon>Mycobacteriales</taxon>
        <taxon>Mycobacteriaceae</taxon>
        <taxon>Mycobacterium</taxon>
    </lineage>
</organism>
<evidence type="ECO:0000256" key="6">
    <source>
        <dbReference type="ARBA" id="ARBA00023141"/>
    </source>
</evidence>
<reference evidence="10 12" key="1">
    <citation type="submission" date="2016-01" db="EMBL/GenBank/DDBJ databases">
        <title>The new phylogeny of the genus Mycobacterium.</title>
        <authorList>
            <person name="Tarcisio F."/>
            <person name="Conor M."/>
            <person name="Antonella G."/>
            <person name="Elisabetta G."/>
            <person name="Giulia F.S."/>
            <person name="Sara T."/>
            <person name="Anna F."/>
            <person name="Clotilde B."/>
            <person name="Roberto B."/>
            <person name="Veronica D.S."/>
            <person name="Fabio R."/>
            <person name="Monica P."/>
            <person name="Olivier J."/>
            <person name="Enrico T."/>
            <person name="Nicola S."/>
        </authorList>
    </citation>
    <scope>NUCLEOTIDE SEQUENCE [LARGE SCALE GENOMIC DNA]</scope>
    <source>
        <strain evidence="10 12">DSM 44243</strain>
    </source>
</reference>
<dbReference type="GO" id="GO:0009073">
    <property type="term" value="P:aromatic amino acid family biosynthetic process"/>
    <property type="evidence" value="ECO:0007669"/>
    <property type="project" value="UniProtKB-KW"/>
</dbReference>
<dbReference type="PIRSF" id="PIRSF001361">
    <property type="entry name" value="DAHP_synthase"/>
    <property type="match status" value="1"/>
</dbReference>
<dbReference type="OrthoDB" id="9807331at2"/>
<dbReference type="FunFam" id="3.20.20.70:FF:000005">
    <property type="entry name" value="Phospho-2-dehydro-3-deoxyheptonate aldolase"/>
    <property type="match status" value="1"/>
</dbReference>
<dbReference type="GO" id="GO:0008652">
    <property type="term" value="P:amino acid biosynthetic process"/>
    <property type="evidence" value="ECO:0007669"/>
    <property type="project" value="UniProtKB-KW"/>
</dbReference>
<evidence type="ECO:0000313" key="10">
    <source>
        <dbReference type="EMBL" id="ORV09995.1"/>
    </source>
</evidence>
<evidence type="ECO:0000256" key="3">
    <source>
        <dbReference type="ARBA" id="ARBA00007985"/>
    </source>
</evidence>
<protein>
    <recommendedName>
        <fullName evidence="8">Phospho-2-dehydro-3-deoxyheptonate aldolase</fullName>
        <ecNumber evidence="8">2.5.1.54</ecNumber>
    </recommendedName>
</protein>
<evidence type="ECO:0000313" key="11">
    <source>
        <dbReference type="EMBL" id="PIB75455.1"/>
    </source>
</evidence>
<accession>A0A1X1RMY7</accession>
<dbReference type="GO" id="GO:0005737">
    <property type="term" value="C:cytoplasm"/>
    <property type="evidence" value="ECO:0007669"/>
    <property type="project" value="TreeGrafter"/>
</dbReference>
<reference evidence="11 13" key="2">
    <citation type="journal article" date="2017" name="Infect. Genet. Evol.">
        <title>The new phylogeny of the genus Mycobacterium: The old and the news.</title>
        <authorList>
            <person name="Tortoli E."/>
            <person name="Fedrizzi T."/>
            <person name="Meehan C.J."/>
            <person name="Trovato A."/>
            <person name="Grottola A."/>
            <person name="Giacobazzi E."/>
            <person name="Serpini G.F."/>
            <person name="Tagliazucchi S."/>
            <person name="Fabio A."/>
            <person name="Bettua C."/>
            <person name="Bertorelli R."/>
            <person name="Frascaro F."/>
            <person name="De Sanctis V."/>
            <person name="Pecorari M."/>
            <person name="Jousson O."/>
            <person name="Segata N."/>
            <person name="Cirillo D.M."/>
        </authorList>
    </citation>
    <scope>NUCLEOTIDE SEQUENCE [LARGE SCALE GENOMIC DNA]</scope>
    <source>
        <strain evidence="11 13">NCTC 12882</strain>
    </source>
</reference>
<dbReference type="RefSeq" id="WP_062539284.1">
    <property type="nucleotide sequence ID" value="NZ_BBUN01000095.1"/>
</dbReference>
<comment type="catalytic activity">
    <reaction evidence="7 8">
        <text>D-erythrose 4-phosphate + phosphoenolpyruvate + H2O = 7-phospho-2-dehydro-3-deoxy-D-arabino-heptonate + phosphate</text>
        <dbReference type="Rhea" id="RHEA:14717"/>
        <dbReference type="ChEBI" id="CHEBI:15377"/>
        <dbReference type="ChEBI" id="CHEBI:16897"/>
        <dbReference type="ChEBI" id="CHEBI:43474"/>
        <dbReference type="ChEBI" id="CHEBI:58394"/>
        <dbReference type="ChEBI" id="CHEBI:58702"/>
        <dbReference type="EC" id="2.5.1.54"/>
    </reaction>
</comment>
<dbReference type="UniPathway" id="UPA00053">
    <property type="reaction ID" value="UER00084"/>
</dbReference>
<name>A0A1X1RMY7_MYCCE</name>
<evidence type="ECO:0000256" key="1">
    <source>
        <dbReference type="ARBA" id="ARBA00003726"/>
    </source>
</evidence>
<dbReference type="EMBL" id="PDKV01000032">
    <property type="protein sequence ID" value="PIB75455.1"/>
    <property type="molecule type" value="Genomic_DNA"/>
</dbReference>
<evidence type="ECO:0000256" key="2">
    <source>
        <dbReference type="ARBA" id="ARBA00004688"/>
    </source>
</evidence>
<evidence type="ECO:0000256" key="4">
    <source>
        <dbReference type="ARBA" id="ARBA00022605"/>
    </source>
</evidence>
<dbReference type="Gene3D" id="3.20.20.70">
    <property type="entry name" value="Aldolase class I"/>
    <property type="match status" value="1"/>
</dbReference>
<dbReference type="InterPro" id="IPR013785">
    <property type="entry name" value="Aldolase_TIM"/>
</dbReference>
<evidence type="ECO:0000256" key="8">
    <source>
        <dbReference type="PIRNR" id="PIRNR001361"/>
    </source>
</evidence>
<proteinExistence type="inferred from homology"/>
<evidence type="ECO:0000313" key="12">
    <source>
        <dbReference type="Proteomes" id="UP000193907"/>
    </source>
</evidence>
<keyword evidence="6 8" id="KW-0057">Aromatic amino acid biosynthesis</keyword>
<comment type="pathway">
    <text evidence="2 8">Metabolic intermediate biosynthesis; chorismate biosynthesis; chorismate from D-erythrose 4-phosphate and phosphoenolpyruvate: step 1/7.</text>
</comment>
<dbReference type="AlphaFoldDB" id="A0A1X1RMY7"/>
<dbReference type="NCBIfam" id="NF009395">
    <property type="entry name" value="PRK12755.1"/>
    <property type="match status" value="1"/>
</dbReference>
<dbReference type="Proteomes" id="UP000230971">
    <property type="component" value="Unassembled WGS sequence"/>
</dbReference>
<evidence type="ECO:0000256" key="5">
    <source>
        <dbReference type="ARBA" id="ARBA00022679"/>
    </source>
</evidence>
<sequence>MSTANRAAASVNTNDRRIVSFREIPAPNVIRTELPLTSVQADAVQRDRDEIAAILTGRDDRLLVVVGPCSVHDPAAALDYAHRLAALATEYADRLKIVMRVYFEKPRTTIGWKGLINDPGLDGSFDVERGLRTARRLLLDVIELGLPVGCEFLEPTSPQYIADAVAWGAIGARTTESQVHRQLASGLSMPVGFKNGTDGGIQVAIDGVKAAAAPHSFFGVDNCGRAAVVETTGNPDCHVILRGGSAGPNHDAASVADAVAELRKLGLPEHVMIDCSHANSGKDHVRQAHVAAEVTARIAAGERGIAGLMLESFLVAGAQPLSGELVYGQSVTDACMDLPTTADTLAGLYGAKG</sequence>
<keyword evidence="4 8" id="KW-0028">Amino-acid biosynthesis</keyword>
<dbReference type="Pfam" id="PF00793">
    <property type="entry name" value="DAHP_synth_1"/>
    <property type="match status" value="1"/>
</dbReference>
<dbReference type="NCBIfam" id="TIGR00034">
    <property type="entry name" value="aroFGH"/>
    <property type="match status" value="1"/>
</dbReference>
<dbReference type="SUPFAM" id="SSF51569">
    <property type="entry name" value="Aldolase"/>
    <property type="match status" value="1"/>
</dbReference>
<gene>
    <name evidence="10" type="ORF">AWB95_17450</name>
    <name evidence="11" type="ORF">CQY23_19715</name>
</gene>
<evidence type="ECO:0000256" key="7">
    <source>
        <dbReference type="ARBA" id="ARBA00047508"/>
    </source>
</evidence>
<comment type="function">
    <text evidence="1 8">Stereospecific condensation of phosphoenolpyruvate (PEP) and D-erythrose-4-phosphate (E4P) giving rise to 3-deoxy-D-arabino-heptulosonate-7-phosphate (DAHP).</text>
</comment>
<dbReference type="PANTHER" id="PTHR21225">
    <property type="entry name" value="PHOSPHO-2-DEHYDRO-3-DEOXYHEPTONATE ALDOLASE DAHP SYNTHETASE"/>
    <property type="match status" value="1"/>
</dbReference>
<dbReference type="GO" id="GO:0009423">
    <property type="term" value="P:chorismate biosynthetic process"/>
    <property type="evidence" value="ECO:0007669"/>
    <property type="project" value="UniProtKB-UniPathway"/>
</dbReference>
<dbReference type="Proteomes" id="UP000193907">
    <property type="component" value="Unassembled WGS sequence"/>
</dbReference>
<keyword evidence="5 8" id="KW-0808">Transferase</keyword>
<comment type="similarity">
    <text evidence="3 8">Belongs to the class-I DAHP synthase family.</text>
</comment>
<dbReference type="InterPro" id="IPR006218">
    <property type="entry name" value="DAHP1/KDSA"/>
</dbReference>
<dbReference type="EC" id="2.5.1.54" evidence="8"/>
<feature type="domain" description="DAHP synthetase I/KDSA" evidence="9">
    <location>
        <begin position="53"/>
        <end position="339"/>
    </location>
</feature>
<dbReference type="InterPro" id="IPR006219">
    <property type="entry name" value="DAHP_synth_1"/>
</dbReference>
<comment type="caution">
    <text evidence="10">The sequence shown here is derived from an EMBL/GenBank/DDBJ whole genome shotgun (WGS) entry which is preliminary data.</text>
</comment>
<keyword evidence="12" id="KW-1185">Reference proteome</keyword>
<dbReference type="GO" id="GO:0003849">
    <property type="term" value="F:3-deoxy-7-phosphoheptulonate synthase activity"/>
    <property type="evidence" value="ECO:0007669"/>
    <property type="project" value="UniProtKB-EC"/>
</dbReference>
<evidence type="ECO:0000313" key="13">
    <source>
        <dbReference type="Proteomes" id="UP000230971"/>
    </source>
</evidence>
<dbReference type="EMBL" id="LQOM01000037">
    <property type="protein sequence ID" value="ORV09995.1"/>
    <property type="molecule type" value="Genomic_DNA"/>
</dbReference>
<evidence type="ECO:0000259" key="9">
    <source>
        <dbReference type="Pfam" id="PF00793"/>
    </source>
</evidence>
<dbReference type="STRING" id="28045.AWB95_17450"/>